<evidence type="ECO:0000313" key="2">
    <source>
        <dbReference type="Proteomes" id="UP000789860"/>
    </source>
</evidence>
<gene>
    <name evidence="1" type="ORF">SCALOS_LOCUS7779</name>
</gene>
<comment type="caution">
    <text evidence="1">The sequence shown here is derived from an EMBL/GenBank/DDBJ whole genome shotgun (WGS) entry which is preliminary data.</text>
</comment>
<sequence>DLSNYYVTDYKKSSNRYPLEDLLNNPHEENYDNPLEDFTNNPQIDR</sequence>
<name>A0ACA9N310_9GLOM</name>
<feature type="non-terminal residue" evidence="1">
    <location>
        <position position="46"/>
    </location>
</feature>
<dbReference type="EMBL" id="CAJVPM010018467">
    <property type="protein sequence ID" value="CAG8625092.1"/>
    <property type="molecule type" value="Genomic_DNA"/>
</dbReference>
<accession>A0ACA9N310</accession>
<organism evidence="1 2">
    <name type="scientific">Scutellospora calospora</name>
    <dbReference type="NCBI Taxonomy" id="85575"/>
    <lineage>
        <taxon>Eukaryota</taxon>
        <taxon>Fungi</taxon>
        <taxon>Fungi incertae sedis</taxon>
        <taxon>Mucoromycota</taxon>
        <taxon>Glomeromycotina</taxon>
        <taxon>Glomeromycetes</taxon>
        <taxon>Diversisporales</taxon>
        <taxon>Gigasporaceae</taxon>
        <taxon>Scutellospora</taxon>
    </lineage>
</organism>
<dbReference type="Proteomes" id="UP000789860">
    <property type="component" value="Unassembled WGS sequence"/>
</dbReference>
<keyword evidence="2" id="KW-1185">Reference proteome</keyword>
<proteinExistence type="predicted"/>
<protein>
    <submittedName>
        <fullName evidence="1">4268_t:CDS:1</fullName>
    </submittedName>
</protein>
<evidence type="ECO:0000313" key="1">
    <source>
        <dbReference type="EMBL" id="CAG8625092.1"/>
    </source>
</evidence>
<feature type="non-terminal residue" evidence="1">
    <location>
        <position position="1"/>
    </location>
</feature>
<reference evidence="1" key="1">
    <citation type="submission" date="2021-06" db="EMBL/GenBank/DDBJ databases">
        <authorList>
            <person name="Kallberg Y."/>
            <person name="Tangrot J."/>
            <person name="Rosling A."/>
        </authorList>
    </citation>
    <scope>NUCLEOTIDE SEQUENCE</scope>
    <source>
        <strain evidence="1">AU212A</strain>
    </source>
</reference>